<keyword evidence="6" id="KW-0732">Signal</keyword>
<keyword evidence="5" id="KW-0411">Iron-sulfur</keyword>
<dbReference type="GO" id="GO:0051539">
    <property type="term" value="F:4 iron, 4 sulfur cluster binding"/>
    <property type="evidence" value="ECO:0007669"/>
    <property type="project" value="UniProtKB-KW"/>
</dbReference>
<dbReference type="SUPFAM" id="SSF52266">
    <property type="entry name" value="SGNH hydrolase"/>
    <property type="match status" value="1"/>
</dbReference>
<dbReference type="InterPro" id="IPR039650">
    <property type="entry name" value="HdrA-like"/>
</dbReference>
<name>A0A5C6AVD6_9BACT</name>
<dbReference type="GO" id="GO:0046872">
    <property type="term" value="F:metal ion binding"/>
    <property type="evidence" value="ECO:0007669"/>
    <property type="project" value="UniProtKB-KW"/>
</dbReference>
<reference evidence="8 9" key="1">
    <citation type="submission" date="2019-02" db="EMBL/GenBank/DDBJ databases">
        <title>Deep-cultivation of Planctomycetes and their phenomic and genomic characterization uncovers novel biology.</title>
        <authorList>
            <person name="Wiegand S."/>
            <person name="Jogler M."/>
            <person name="Boedeker C."/>
            <person name="Pinto D."/>
            <person name="Vollmers J."/>
            <person name="Rivas-Marin E."/>
            <person name="Kohn T."/>
            <person name="Peeters S.H."/>
            <person name="Heuer A."/>
            <person name="Rast P."/>
            <person name="Oberbeckmann S."/>
            <person name="Bunk B."/>
            <person name="Jeske O."/>
            <person name="Meyerdierks A."/>
            <person name="Storesund J.E."/>
            <person name="Kallscheuer N."/>
            <person name="Luecker S."/>
            <person name="Lage O.M."/>
            <person name="Pohl T."/>
            <person name="Merkel B.J."/>
            <person name="Hornburger P."/>
            <person name="Mueller R.-W."/>
            <person name="Bruemmer F."/>
            <person name="Labrenz M."/>
            <person name="Spormann A.M."/>
            <person name="Op Den Camp H."/>
            <person name="Overmann J."/>
            <person name="Amann R."/>
            <person name="Jetten M.S.M."/>
            <person name="Mascher T."/>
            <person name="Medema M.H."/>
            <person name="Devos D.P."/>
            <person name="Kaster A.-K."/>
            <person name="Ovreas L."/>
            <person name="Rohde M."/>
            <person name="Galperin M.Y."/>
            <person name="Jogler C."/>
        </authorList>
    </citation>
    <scope>NUCLEOTIDE SEQUENCE [LARGE SCALE GENOMIC DNA]</scope>
    <source>
        <strain evidence="8 9">Pla100</strain>
    </source>
</reference>
<keyword evidence="9" id="KW-1185">Reference proteome</keyword>
<comment type="caution">
    <text evidence="8">The sequence shown here is derived from an EMBL/GenBank/DDBJ whole genome shotgun (WGS) entry which is preliminary data.</text>
</comment>
<dbReference type="RefSeq" id="WP_146576344.1">
    <property type="nucleotide sequence ID" value="NZ_SJPM01000001.1"/>
</dbReference>
<proteinExistence type="predicted"/>
<keyword evidence="1" id="KW-0004">4Fe-4S</keyword>
<dbReference type="EMBL" id="SJPM01000001">
    <property type="protein sequence ID" value="TWU03933.1"/>
    <property type="molecule type" value="Genomic_DNA"/>
</dbReference>
<dbReference type="SUPFAM" id="SSF51905">
    <property type="entry name" value="FAD/NAD(P)-binding domain"/>
    <property type="match status" value="1"/>
</dbReference>
<dbReference type="InterPro" id="IPR036188">
    <property type="entry name" value="FAD/NAD-bd_sf"/>
</dbReference>
<protein>
    <submittedName>
        <fullName evidence="8">FAD dependent oxidoreductase</fullName>
    </submittedName>
</protein>
<dbReference type="Proteomes" id="UP000316213">
    <property type="component" value="Unassembled WGS sequence"/>
</dbReference>
<dbReference type="OrthoDB" id="287984at2"/>
<dbReference type="PANTHER" id="PTHR43498">
    <property type="entry name" value="FERREDOXIN:COB-COM HETERODISULFIDE REDUCTASE SUBUNIT A"/>
    <property type="match status" value="1"/>
</dbReference>
<dbReference type="Pfam" id="PF13472">
    <property type="entry name" value="Lipase_GDSL_2"/>
    <property type="match status" value="1"/>
</dbReference>
<feature type="domain" description="SGNH hydrolase-type esterase" evidence="7">
    <location>
        <begin position="39"/>
        <end position="202"/>
    </location>
</feature>
<dbReference type="PANTHER" id="PTHR43498:SF1">
    <property type="entry name" value="COB--COM HETERODISULFIDE REDUCTASE IRON-SULFUR SUBUNIT A"/>
    <property type="match status" value="1"/>
</dbReference>
<dbReference type="AlphaFoldDB" id="A0A5C6AVD6"/>
<dbReference type="GO" id="GO:0016491">
    <property type="term" value="F:oxidoreductase activity"/>
    <property type="evidence" value="ECO:0007669"/>
    <property type="project" value="UniProtKB-KW"/>
</dbReference>
<feature type="chain" id="PRO_5023021038" evidence="6">
    <location>
        <begin position="26"/>
        <end position="781"/>
    </location>
</feature>
<evidence type="ECO:0000259" key="7">
    <source>
        <dbReference type="Pfam" id="PF13472"/>
    </source>
</evidence>
<evidence type="ECO:0000313" key="8">
    <source>
        <dbReference type="EMBL" id="TWU03933.1"/>
    </source>
</evidence>
<organism evidence="8 9">
    <name type="scientific">Neorhodopirellula pilleata</name>
    <dbReference type="NCBI Taxonomy" id="2714738"/>
    <lineage>
        <taxon>Bacteria</taxon>
        <taxon>Pseudomonadati</taxon>
        <taxon>Planctomycetota</taxon>
        <taxon>Planctomycetia</taxon>
        <taxon>Pirellulales</taxon>
        <taxon>Pirellulaceae</taxon>
        <taxon>Neorhodopirellula</taxon>
    </lineage>
</organism>
<feature type="signal peptide" evidence="6">
    <location>
        <begin position="1"/>
        <end position="25"/>
    </location>
</feature>
<dbReference type="InterPro" id="IPR036514">
    <property type="entry name" value="SGNH_hydro_sf"/>
</dbReference>
<sequence precursor="true">MEIIHKIRFALAVWIAICAQLYVAAADPVSGQKSSTREVTVLNRGVPGENSSETLIRSGRLEADQPTHVVIMLGMNDAMNSRKLVSIDKYSQNLTALIKQWRRVGAQTVALVTNHPVNTDYLKERHPTHPARESLQAHLEKYNSAVREIAEREQALLVDWNARIIALSPNQDVASTVSDRQGSLIRGVANSGARDGNHLTAHGGLELAKEIAQVIRPRVKQGDVIVCLGDSITFGSHLQGAGTATGQTYPAKLSRLLSGDSNEADVVVYGGTSAGIASAVQAARMGLTVKMICPHGKVGGMTGSGLSATDIPDHESIGGISREFYQRIFNHYSDPAAWTRDKPEPYFDSITRRVFTGRNLKLKMMWVFEPSVARSVFENMLDEAGVEIIRNERLDLSDGVRMVDGSIHAVRLESGREVSGRIFIDATYEGDLLAKAGVSYTVGREPNSQYGETLNGIVPGDVVGKDGVSISPYVIENDPDSGYLPYLLHEVPGKVGEGDNRIQAYCYRMTLTDAPDNMRPIFKPANYNPLWFEHYARTLALNPQAGVNTGIITVTPMPNRKTDINHCDFVGANFEWPEAGYERRAELAQMHKDYALGKVWFLQNDPRVPESLREKMSQYGLPKDEFTDTDNFPYQIYVREARRMQSDYVMIEQDIRGKRTCDDPIGVGSYWFDSHLVSRFVDTDGKVREEGGFWKKRFNYPISYRSIRPRKSECKNLLVPVCLSASHAAYGSIRMEPVYMVLGQSAGAAAAVAVEQDIPVQDVDYTQLRERLVADGQKLKP</sequence>
<evidence type="ECO:0000256" key="2">
    <source>
        <dbReference type="ARBA" id="ARBA00022723"/>
    </source>
</evidence>
<evidence type="ECO:0000256" key="5">
    <source>
        <dbReference type="ARBA" id="ARBA00023014"/>
    </source>
</evidence>
<keyword evidence="2" id="KW-0479">Metal-binding</keyword>
<dbReference type="Gene3D" id="3.40.50.1110">
    <property type="entry name" value="SGNH hydrolase"/>
    <property type="match status" value="1"/>
</dbReference>
<keyword evidence="4" id="KW-0408">Iron</keyword>
<accession>A0A5C6AVD6</accession>
<dbReference type="InterPro" id="IPR013830">
    <property type="entry name" value="SGNH_hydro"/>
</dbReference>
<evidence type="ECO:0000256" key="4">
    <source>
        <dbReference type="ARBA" id="ARBA00023004"/>
    </source>
</evidence>
<dbReference type="Pfam" id="PF12831">
    <property type="entry name" value="FAD_oxidored"/>
    <property type="match status" value="1"/>
</dbReference>
<keyword evidence="3" id="KW-0560">Oxidoreductase</keyword>
<dbReference type="Gene3D" id="3.50.50.60">
    <property type="entry name" value="FAD/NAD(P)-binding domain"/>
    <property type="match status" value="1"/>
</dbReference>
<evidence type="ECO:0000313" key="9">
    <source>
        <dbReference type="Proteomes" id="UP000316213"/>
    </source>
</evidence>
<gene>
    <name evidence="8" type="ORF">Pla100_08690</name>
</gene>
<evidence type="ECO:0000256" key="6">
    <source>
        <dbReference type="SAM" id="SignalP"/>
    </source>
</evidence>
<evidence type="ECO:0000256" key="3">
    <source>
        <dbReference type="ARBA" id="ARBA00023002"/>
    </source>
</evidence>
<evidence type="ECO:0000256" key="1">
    <source>
        <dbReference type="ARBA" id="ARBA00022485"/>
    </source>
</evidence>
<dbReference type="GO" id="GO:0016788">
    <property type="term" value="F:hydrolase activity, acting on ester bonds"/>
    <property type="evidence" value="ECO:0007669"/>
    <property type="project" value="UniProtKB-ARBA"/>
</dbReference>